<dbReference type="Proteomes" id="UP001167160">
    <property type="component" value="Unassembled WGS sequence"/>
</dbReference>
<feature type="compositionally biased region" description="Polar residues" evidence="6">
    <location>
        <begin position="397"/>
        <end position="408"/>
    </location>
</feature>
<evidence type="ECO:0000256" key="7">
    <source>
        <dbReference type="SAM" id="Phobius"/>
    </source>
</evidence>
<keyword evidence="3 7" id="KW-0812">Transmembrane</keyword>
<gene>
    <name evidence="8" type="ORF">M1E25_05780</name>
</gene>
<evidence type="ECO:0000256" key="2">
    <source>
        <dbReference type="ARBA" id="ARBA00022475"/>
    </source>
</evidence>
<dbReference type="EMBL" id="JAMQGM010000013">
    <property type="protein sequence ID" value="MCM2576869.1"/>
    <property type="molecule type" value="Genomic_DNA"/>
</dbReference>
<evidence type="ECO:0000256" key="5">
    <source>
        <dbReference type="ARBA" id="ARBA00023136"/>
    </source>
</evidence>
<feature type="transmembrane region" description="Helical" evidence="7">
    <location>
        <begin position="79"/>
        <end position="106"/>
    </location>
</feature>
<protein>
    <submittedName>
        <fullName evidence="8">Aromatic acid exporter family protein</fullName>
    </submittedName>
</protein>
<dbReference type="InterPro" id="IPR010343">
    <property type="entry name" value="ArAE_1"/>
</dbReference>
<feature type="transmembrane region" description="Helical" evidence="7">
    <location>
        <begin position="30"/>
        <end position="48"/>
    </location>
</feature>
<reference evidence="8" key="1">
    <citation type="journal article" date="2023" name="Int. J. Syst. Evol. Microbiol.">
        <title>Streptomyces meridianus sp. nov. isolated from brackish water of the Tagus estuary in Alcochete, Portugal.</title>
        <authorList>
            <person name="Santos J.D.N."/>
            <person name="Klimek D."/>
            <person name="Calusinska M."/>
            <person name="Lobo Da Cunha A."/>
            <person name="Catita J."/>
            <person name="Goncalves H."/>
            <person name="Gonzalez I."/>
            <person name="Reyes F."/>
            <person name="Lage O.M."/>
        </authorList>
    </citation>
    <scope>NUCLEOTIDE SEQUENCE</scope>
    <source>
        <strain evidence="8">MTZ3.1</strain>
    </source>
</reference>
<proteinExistence type="predicted"/>
<keyword evidence="2" id="KW-1003">Cell membrane</keyword>
<evidence type="ECO:0000256" key="4">
    <source>
        <dbReference type="ARBA" id="ARBA00022989"/>
    </source>
</evidence>
<accession>A0ABT0X347</accession>
<comment type="subcellular location">
    <subcellularLocation>
        <location evidence="1">Cell membrane</location>
        <topology evidence="1">Multi-pass membrane protein</topology>
    </subcellularLocation>
</comment>
<dbReference type="Pfam" id="PF06081">
    <property type="entry name" value="ArAE_1"/>
    <property type="match status" value="1"/>
</dbReference>
<keyword evidence="5 7" id="KW-0472">Membrane</keyword>
<evidence type="ECO:0000256" key="3">
    <source>
        <dbReference type="ARBA" id="ARBA00022692"/>
    </source>
</evidence>
<keyword evidence="4 7" id="KW-1133">Transmembrane helix</keyword>
<name>A0ABT0X347_9ACTN</name>
<feature type="transmembrane region" description="Helical" evidence="7">
    <location>
        <begin position="54"/>
        <end position="72"/>
    </location>
</feature>
<evidence type="ECO:0000313" key="9">
    <source>
        <dbReference type="Proteomes" id="UP001167160"/>
    </source>
</evidence>
<sequence length="449" mass="47550">MRAEGRSVAAAVTRAFTTAGRERDLAVQSMKAAGAAIVAWAISGWWLQDPMGMMAPWVAILLVQGTVFRSVLKGVQQLGAIAIGTLFGAGAMMLTGNTLTALALVLPAMMLLSTWSWFGDQGIAGPTTALLTLTSGPVSDTSVGHRLLQSALGAAIGIAVNALVLPPVHLRDVRESLCTLAHDTADTLDAVAERLGEEEWDAKAVADWRHRVHGLEGRLDNLRSARQWSGESMRMNPKWRKRLHRDAPHVPPEDVDGHWVAVVGSVDALVRILVDVAGEDRRTPAPTLGALREYGTLLSRLAAASRAQGDLLNRSEVRQRATERDDALDEAAQREAALHEKLASPGGSLSSIAALGTLLIQARAIRAEICHDTADRSEEDGDEGTRSAAGYREDTAENTAVNTAENTGEGTGQHVGASTGEDTAPGPAADDDGRAAAVGRARDPRKRVP</sequence>
<evidence type="ECO:0000256" key="1">
    <source>
        <dbReference type="ARBA" id="ARBA00004651"/>
    </source>
</evidence>
<evidence type="ECO:0000313" key="8">
    <source>
        <dbReference type="EMBL" id="MCM2576869.1"/>
    </source>
</evidence>
<comment type="caution">
    <text evidence="8">The sequence shown here is derived from an EMBL/GenBank/DDBJ whole genome shotgun (WGS) entry which is preliminary data.</text>
</comment>
<evidence type="ECO:0000256" key="6">
    <source>
        <dbReference type="SAM" id="MobiDB-lite"/>
    </source>
</evidence>
<feature type="region of interest" description="Disordered" evidence="6">
    <location>
        <begin position="373"/>
        <end position="449"/>
    </location>
</feature>
<organism evidence="8 9">
    <name type="scientific">Streptomyces meridianus</name>
    <dbReference type="NCBI Taxonomy" id="2938945"/>
    <lineage>
        <taxon>Bacteria</taxon>
        <taxon>Bacillati</taxon>
        <taxon>Actinomycetota</taxon>
        <taxon>Actinomycetes</taxon>
        <taxon>Kitasatosporales</taxon>
        <taxon>Streptomycetaceae</taxon>
        <taxon>Streptomyces</taxon>
    </lineage>
</organism>
<keyword evidence="9" id="KW-1185">Reference proteome</keyword>
<dbReference type="RefSeq" id="WP_251410628.1">
    <property type="nucleotide sequence ID" value="NZ_JAMQGM010000013.1"/>
</dbReference>